<dbReference type="Pfam" id="PF01063">
    <property type="entry name" value="Aminotran_4"/>
    <property type="match status" value="1"/>
</dbReference>
<evidence type="ECO:0000313" key="12">
    <source>
        <dbReference type="Proteomes" id="UP001626549"/>
    </source>
</evidence>
<keyword evidence="5" id="KW-0289">Folate biosynthesis</keyword>
<dbReference type="GO" id="GO:0008696">
    <property type="term" value="F:4-amino-4-deoxychorismate lyase activity"/>
    <property type="evidence" value="ECO:0007669"/>
    <property type="project" value="UniProtKB-EC"/>
</dbReference>
<evidence type="ECO:0000256" key="1">
    <source>
        <dbReference type="ARBA" id="ARBA00001933"/>
    </source>
</evidence>
<evidence type="ECO:0000256" key="3">
    <source>
        <dbReference type="ARBA" id="ARBA00011738"/>
    </source>
</evidence>
<comment type="subunit">
    <text evidence="3">Homodimer.</text>
</comment>
<dbReference type="InterPro" id="IPR017824">
    <property type="entry name" value="Aminodeoxychorismate_lyase_IV"/>
</dbReference>
<keyword evidence="6 11" id="KW-0456">Lyase</keyword>
<comment type="similarity">
    <text evidence="2">Belongs to the class-IV pyridoxal-phosphate-dependent aminotransferase family.</text>
</comment>
<keyword evidence="4" id="KW-0663">Pyridoxal phosphate</keyword>
<reference evidence="11 12" key="1">
    <citation type="submission" date="2023-10" db="EMBL/GenBank/DDBJ databases">
        <title>Two novel species belonging to the OM43/NOR5 clade.</title>
        <authorList>
            <person name="Park M."/>
        </authorList>
    </citation>
    <scope>NUCLEOTIDE SEQUENCE [LARGE SCALE GENOMIC DNA]</scope>
    <source>
        <strain evidence="11 12">IMCC45268</strain>
    </source>
</reference>
<dbReference type="PANTHER" id="PTHR42743:SF13">
    <property type="entry name" value="P-LOOP CONTAINING NUCLEOSIDE TRIPHOSPHATE HYDROLASE PROTEIN"/>
    <property type="match status" value="1"/>
</dbReference>
<dbReference type="EMBL" id="CP136865">
    <property type="protein sequence ID" value="WOJ95841.1"/>
    <property type="molecule type" value="Genomic_DNA"/>
</dbReference>
<comment type="catalytic activity">
    <reaction evidence="9">
        <text>4-amino-4-deoxychorismate = 4-aminobenzoate + pyruvate + H(+)</text>
        <dbReference type="Rhea" id="RHEA:16201"/>
        <dbReference type="ChEBI" id="CHEBI:15361"/>
        <dbReference type="ChEBI" id="CHEBI:15378"/>
        <dbReference type="ChEBI" id="CHEBI:17836"/>
        <dbReference type="ChEBI" id="CHEBI:58406"/>
        <dbReference type="EC" id="4.1.3.38"/>
    </reaction>
</comment>
<evidence type="ECO:0000256" key="2">
    <source>
        <dbReference type="ARBA" id="ARBA00009320"/>
    </source>
</evidence>
<dbReference type="EC" id="4.1.3.38" evidence="8 10"/>
<keyword evidence="12" id="KW-1185">Reference proteome</keyword>
<accession>A0ABZ0I9U0</accession>
<dbReference type="InterPro" id="IPR050571">
    <property type="entry name" value="Class-IV_PLP-Dep_Aminotrnsfr"/>
</dbReference>
<dbReference type="SUPFAM" id="SSF56752">
    <property type="entry name" value="D-aminoacid aminotransferase-like PLP-dependent enzymes"/>
    <property type="match status" value="1"/>
</dbReference>
<dbReference type="Proteomes" id="UP001626549">
    <property type="component" value="Chromosome"/>
</dbReference>
<comment type="pathway">
    <text evidence="7">Cofactor biosynthesis; tetrahydrofolate biosynthesis; 4-aminobenzoate from chorismate: step 2/2.</text>
</comment>
<evidence type="ECO:0000256" key="10">
    <source>
        <dbReference type="NCBIfam" id="TIGR03461"/>
    </source>
</evidence>
<dbReference type="InterPro" id="IPR001544">
    <property type="entry name" value="Aminotrans_IV"/>
</dbReference>
<evidence type="ECO:0000256" key="9">
    <source>
        <dbReference type="ARBA" id="ARBA00049529"/>
    </source>
</evidence>
<dbReference type="NCBIfam" id="TIGR03461">
    <property type="entry name" value="pabC_Proteo"/>
    <property type="match status" value="1"/>
</dbReference>
<evidence type="ECO:0000256" key="6">
    <source>
        <dbReference type="ARBA" id="ARBA00023239"/>
    </source>
</evidence>
<dbReference type="Gene3D" id="3.30.470.10">
    <property type="match status" value="1"/>
</dbReference>
<dbReference type="Gene3D" id="3.20.10.10">
    <property type="entry name" value="D-amino Acid Aminotransferase, subunit A, domain 2"/>
    <property type="match status" value="1"/>
</dbReference>
<protein>
    <recommendedName>
        <fullName evidence="8 10">Aminodeoxychorismate lyase</fullName>
        <ecNumber evidence="8 10">4.1.3.38</ecNumber>
    </recommendedName>
</protein>
<proteinExistence type="inferred from homology"/>
<dbReference type="RefSeq" id="WP_407326537.1">
    <property type="nucleotide sequence ID" value="NZ_CP136865.1"/>
</dbReference>
<gene>
    <name evidence="11" type="primary">pabC</name>
    <name evidence="11" type="ORF">R0137_11365</name>
</gene>
<evidence type="ECO:0000256" key="5">
    <source>
        <dbReference type="ARBA" id="ARBA00022909"/>
    </source>
</evidence>
<sequence>MDPTGPENQSLSVPATDRSFLYGDGVFETLLVVNGVALWRDLHEDRMALGAKRLGIEVEMEDVRQAIQDGAQRSLATAGVLRVTVSRSSTERGYAPSVNAGARITATHSALARDPFVPLPAANISTSSIVMGDQPLLAGIKHCNRLEQVLAAAEAIERGVDDVVLCNAADVYQCSSNANLFVLRGDGLLTSPCERSGVLGTRRRLIIDSLAGRLGLSVREVPLKHEDLSSADGMFLCNSIMGIRRVARWEHRVFEPNDVLNRLQCTYYEEARQCSAM</sequence>
<name>A0ABZ0I9U0_9GAMM</name>
<organism evidence="11 12">
    <name type="scientific">Congregibacter brevis</name>
    <dbReference type="NCBI Taxonomy" id="3081201"/>
    <lineage>
        <taxon>Bacteria</taxon>
        <taxon>Pseudomonadati</taxon>
        <taxon>Pseudomonadota</taxon>
        <taxon>Gammaproteobacteria</taxon>
        <taxon>Cellvibrionales</taxon>
        <taxon>Halieaceae</taxon>
        <taxon>Congregibacter</taxon>
    </lineage>
</organism>
<evidence type="ECO:0000256" key="7">
    <source>
        <dbReference type="ARBA" id="ARBA00035633"/>
    </source>
</evidence>
<dbReference type="InterPro" id="IPR043131">
    <property type="entry name" value="BCAT-like_N"/>
</dbReference>
<comment type="cofactor">
    <cofactor evidence="1">
        <name>pyridoxal 5'-phosphate</name>
        <dbReference type="ChEBI" id="CHEBI:597326"/>
    </cofactor>
</comment>
<evidence type="ECO:0000313" key="11">
    <source>
        <dbReference type="EMBL" id="WOJ95841.1"/>
    </source>
</evidence>
<evidence type="ECO:0000256" key="8">
    <source>
        <dbReference type="ARBA" id="ARBA00035676"/>
    </source>
</evidence>
<dbReference type="PANTHER" id="PTHR42743">
    <property type="entry name" value="AMINO-ACID AMINOTRANSFERASE"/>
    <property type="match status" value="1"/>
</dbReference>
<evidence type="ECO:0000256" key="4">
    <source>
        <dbReference type="ARBA" id="ARBA00022898"/>
    </source>
</evidence>
<dbReference type="InterPro" id="IPR036038">
    <property type="entry name" value="Aminotransferase-like"/>
</dbReference>
<dbReference type="InterPro" id="IPR043132">
    <property type="entry name" value="BCAT-like_C"/>
</dbReference>